<feature type="region of interest" description="Disordered" evidence="1">
    <location>
        <begin position="104"/>
        <end position="124"/>
    </location>
</feature>
<proteinExistence type="predicted"/>
<accession>A0A8H3LSD3</accession>
<evidence type="ECO:0000313" key="2">
    <source>
        <dbReference type="EMBL" id="GES91616.1"/>
    </source>
</evidence>
<comment type="caution">
    <text evidence="2">The sequence shown here is derived from an EMBL/GenBank/DDBJ whole genome shotgun (WGS) entry which is preliminary data.</text>
</comment>
<name>A0A8H3LSD3_9GLOM</name>
<protein>
    <submittedName>
        <fullName evidence="2">Uncharacterized protein</fullName>
    </submittedName>
</protein>
<evidence type="ECO:0000256" key="1">
    <source>
        <dbReference type="SAM" id="MobiDB-lite"/>
    </source>
</evidence>
<organism evidence="2 3">
    <name type="scientific">Rhizophagus clarus</name>
    <dbReference type="NCBI Taxonomy" id="94130"/>
    <lineage>
        <taxon>Eukaryota</taxon>
        <taxon>Fungi</taxon>
        <taxon>Fungi incertae sedis</taxon>
        <taxon>Mucoromycota</taxon>
        <taxon>Glomeromycotina</taxon>
        <taxon>Glomeromycetes</taxon>
        <taxon>Glomerales</taxon>
        <taxon>Glomeraceae</taxon>
        <taxon>Rhizophagus</taxon>
    </lineage>
</organism>
<dbReference type="EMBL" id="BLAL01000206">
    <property type="protein sequence ID" value="GES91616.1"/>
    <property type="molecule type" value="Genomic_DNA"/>
</dbReference>
<gene>
    <name evidence="2" type="ORF">RCL2_001841900</name>
</gene>
<dbReference type="AlphaFoldDB" id="A0A8H3LSD3"/>
<dbReference type="Proteomes" id="UP000615446">
    <property type="component" value="Unassembled WGS sequence"/>
</dbReference>
<evidence type="ECO:0000313" key="3">
    <source>
        <dbReference type="Proteomes" id="UP000615446"/>
    </source>
</evidence>
<reference evidence="2" key="1">
    <citation type="submission" date="2019-10" db="EMBL/GenBank/DDBJ databases">
        <title>Conservation and host-specific expression of non-tandemly repeated heterogenous ribosome RNA gene in arbuscular mycorrhizal fungi.</title>
        <authorList>
            <person name="Maeda T."/>
            <person name="Kobayashi Y."/>
            <person name="Nakagawa T."/>
            <person name="Ezawa T."/>
            <person name="Yamaguchi K."/>
            <person name="Bino T."/>
            <person name="Nishimoto Y."/>
            <person name="Shigenobu S."/>
            <person name="Kawaguchi M."/>
        </authorList>
    </citation>
    <scope>NUCLEOTIDE SEQUENCE</scope>
    <source>
        <strain evidence="2">HR1</strain>
    </source>
</reference>
<sequence length="124" mass="14321">MKKRIVVKNAFEAWHSFKYSSFPTTGLERAPYYWISLYHTSQKRKQLSREGEVEIFGFYRTLLIEGAEQEGNRVRERFSLLAFINDASSAFASVDQASDIFRIVKQNSPPKNEEPPGGRKGTRQ</sequence>